<organism evidence="2 3">
    <name type="scientific">Dermatophagoides farinae</name>
    <name type="common">American house dust mite</name>
    <dbReference type="NCBI Taxonomy" id="6954"/>
    <lineage>
        <taxon>Eukaryota</taxon>
        <taxon>Metazoa</taxon>
        <taxon>Ecdysozoa</taxon>
        <taxon>Arthropoda</taxon>
        <taxon>Chelicerata</taxon>
        <taxon>Arachnida</taxon>
        <taxon>Acari</taxon>
        <taxon>Acariformes</taxon>
        <taxon>Sarcoptiformes</taxon>
        <taxon>Astigmata</taxon>
        <taxon>Psoroptidia</taxon>
        <taxon>Analgoidea</taxon>
        <taxon>Pyroglyphidae</taxon>
        <taxon>Dermatophagoidinae</taxon>
        <taxon>Dermatophagoides</taxon>
    </lineage>
</organism>
<keyword evidence="3" id="KW-1185">Reference proteome</keyword>
<keyword evidence="1" id="KW-0472">Membrane</keyword>
<keyword evidence="1" id="KW-0812">Transmembrane</keyword>
<keyword evidence="1" id="KW-1133">Transmembrane helix</keyword>
<evidence type="ECO:0000256" key="1">
    <source>
        <dbReference type="SAM" id="Phobius"/>
    </source>
</evidence>
<accession>A0A922L7Z4</accession>
<evidence type="ECO:0000313" key="2">
    <source>
        <dbReference type="EMBL" id="KAH9521022.1"/>
    </source>
</evidence>
<gene>
    <name evidence="2" type="ORF">DERF_004699</name>
</gene>
<comment type="caution">
    <text evidence="2">The sequence shown here is derived from an EMBL/GenBank/DDBJ whole genome shotgun (WGS) entry which is preliminary data.</text>
</comment>
<feature type="transmembrane region" description="Helical" evidence="1">
    <location>
        <begin position="6"/>
        <end position="28"/>
    </location>
</feature>
<proteinExistence type="predicted"/>
<protein>
    <submittedName>
        <fullName evidence="2">Uncharacterized protein</fullName>
    </submittedName>
</protein>
<reference evidence="2" key="2">
    <citation type="journal article" date="2022" name="Res Sq">
        <title>Comparative Genomics Reveals Insights into the Divergent Evolution of Astigmatic Mites and Household Pest Adaptations.</title>
        <authorList>
            <person name="Xiong Q."/>
            <person name="Wan A.T.-Y."/>
            <person name="Liu X.-Y."/>
            <person name="Fung C.S.-H."/>
            <person name="Xiao X."/>
            <person name="Malainual N."/>
            <person name="Hou J."/>
            <person name="Wang L."/>
            <person name="Wang M."/>
            <person name="Yang K."/>
            <person name="Cui Y."/>
            <person name="Leung E."/>
            <person name="Nong W."/>
            <person name="Shin S.-K."/>
            <person name="Au S."/>
            <person name="Jeong K.Y."/>
            <person name="Chew F.T."/>
            <person name="Hui J."/>
            <person name="Leung T.F."/>
            <person name="Tungtrongchitr A."/>
            <person name="Zhong N."/>
            <person name="Liu Z."/>
            <person name="Tsui S."/>
        </authorList>
    </citation>
    <scope>NUCLEOTIDE SEQUENCE</scope>
    <source>
        <strain evidence="2">Derf</strain>
        <tissue evidence="2">Whole organism</tissue>
    </source>
</reference>
<reference evidence="2" key="1">
    <citation type="submission" date="2013-05" db="EMBL/GenBank/DDBJ databases">
        <authorList>
            <person name="Yim A.K.Y."/>
            <person name="Chan T.F."/>
            <person name="Ji K.M."/>
            <person name="Liu X.Y."/>
            <person name="Zhou J.W."/>
            <person name="Li R.Q."/>
            <person name="Yang K.Y."/>
            <person name="Li J."/>
            <person name="Li M."/>
            <person name="Law P.T.W."/>
            <person name="Wu Y.L."/>
            <person name="Cai Z.L."/>
            <person name="Qin H."/>
            <person name="Bao Y."/>
            <person name="Leung R.K.K."/>
            <person name="Ng P.K.S."/>
            <person name="Zou J."/>
            <person name="Zhong X.J."/>
            <person name="Ran P.X."/>
            <person name="Zhong N.S."/>
            <person name="Liu Z.G."/>
            <person name="Tsui S.K.W."/>
        </authorList>
    </citation>
    <scope>NUCLEOTIDE SEQUENCE</scope>
    <source>
        <strain evidence="2">Derf</strain>
        <tissue evidence="2">Whole organism</tissue>
    </source>
</reference>
<evidence type="ECO:0000313" key="3">
    <source>
        <dbReference type="Proteomes" id="UP000790347"/>
    </source>
</evidence>
<name>A0A922L7Z4_DERFA</name>
<dbReference type="AlphaFoldDB" id="A0A922L7Z4"/>
<sequence length="123" mass="13249">MSLSVTGYAFTLCKCLHCVLALGINLAFNATKLSRAFILIFSTNITIYSSSSKVEAAYKETHSVYGACSNKYITPAGNKVVYRRFGTFKLGYVLCSSTATSDMTSSLADAISPQMGCVKLQSQ</sequence>
<dbReference type="EMBL" id="ASGP02000002">
    <property type="protein sequence ID" value="KAH9521022.1"/>
    <property type="molecule type" value="Genomic_DNA"/>
</dbReference>
<dbReference type="Proteomes" id="UP000790347">
    <property type="component" value="Unassembled WGS sequence"/>
</dbReference>